<evidence type="ECO:0000313" key="1">
    <source>
        <dbReference type="Proteomes" id="UP000492821"/>
    </source>
</evidence>
<dbReference type="AlphaFoldDB" id="A0A7E4ZZ39"/>
<accession>A0A7E4ZZ39</accession>
<organism evidence="1 2">
    <name type="scientific">Panagrellus redivivus</name>
    <name type="common">Microworm</name>
    <dbReference type="NCBI Taxonomy" id="6233"/>
    <lineage>
        <taxon>Eukaryota</taxon>
        <taxon>Metazoa</taxon>
        <taxon>Ecdysozoa</taxon>
        <taxon>Nematoda</taxon>
        <taxon>Chromadorea</taxon>
        <taxon>Rhabditida</taxon>
        <taxon>Tylenchina</taxon>
        <taxon>Panagrolaimomorpha</taxon>
        <taxon>Panagrolaimoidea</taxon>
        <taxon>Panagrolaimidae</taxon>
        <taxon>Panagrellus</taxon>
    </lineage>
</organism>
<protein>
    <submittedName>
        <fullName evidence="2">F-box domain-containing protein</fullName>
    </submittedName>
</protein>
<dbReference type="Proteomes" id="UP000492821">
    <property type="component" value="Unassembled WGS sequence"/>
</dbReference>
<dbReference type="WBParaSite" id="Pan_g4108.t1">
    <property type="protein sequence ID" value="Pan_g4108.t1"/>
    <property type="gene ID" value="Pan_g4108"/>
</dbReference>
<reference evidence="2" key="2">
    <citation type="submission" date="2020-10" db="UniProtKB">
        <authorList>
            <consortium name="WormBaseParasite"/>
        </authorList>
    </citation>
    <scope>IDENTIFICATION</scope>
</reference>
<proteinExistence type="predicted"/>
<reference evidence="1" key="1">
    <citation type="journal article" date="2013" name="Genetics">
        <title>The draft genome and transcriptome of Panagrellus redivivus are shaped by the harsh demands of a free-living lifestyle.</title>
        <authorList>
            <person name="Srinivasan J."/>
            <person name="Dillman A.R."/>
            <person name="Macchietto M.G."/>
            <person name="Heikkinen L."/>
            <person name="Lakso M."/>
            <person name="Fracchia K.M."/>
            <person name="Antoshechkin I."/>
            <person name="Mortazavi A."/>
            <person name="Wong G."/>
            <person name="Sternberg P.W."/>
        </authorList>
    </citation>
    <scope>NUCLEOTIDE SEQUENCE [LARGE SCALE GENOMIC DNA]</scope>
    <source>
        <strain evidence="1">MT8872</strain>
    </source>
</reference>
<name>A0A7E4ZZ39_PANRE</name>
<sequence length="417" mass="47446">MHVHRFCTAVRRHLSLFYASCGPFAPTAFILQGSLRLCRKCLRGEYRRAVVDRASLSSTFSPLGALTTDREMSPTLLTLPEEVLALVCHELPAVADVINLQNTHRVLNYRINRAFWGMPKGLTFADDAGVTSLELVEGRKMVIKKPTKANMEFIVSKTRNLQTVFLNRSIESNDDAVRETLRLLRKSDKHRLQKIVVIYHKPELNLHRDKSAWPSREAHNELCKLVRTKAQTSLRFFGIGIAGTDDFVSISRRSLSDHKITMQYNHEPSWDSKFHVFLPLLNAFGSASRSTELSIEMRMTPSHAHILLDHCIQCCVPSHFGNTLEHISVNFTAVEGNSNGESVIFKNFNNTRHLKSLVWSFGPEFPEHMIERMCCPTEGHGYDIFVNTPYLKKTFVGAPIVNKFDSNPMLKFSSRIF</sequence>
<keyword evidence="1" id="KW-1185">Reference proteome</keyword>
<evidence type="ECO:0000313" key="2">
    <source>
        <dbReference type="WBParaSite" id="Pan_g4108.t1"/>
    </source>
</evidence>